<name>A0A5B8T3W5_LEUPS</name>
<organism evidence="2 3">
    <name type="scientific">Leuconostoc pseudomesenteroides</name>
    <dbReference type="NCBI Taxonomy" id="33968"/>
    <lineage>
        <taxon>Bacteria</taxon>
        <taxon>Bacillati</taxon>
        <taxon>Bacillota</taxon>
        <taxon>Bacilli</taxon>
        <taxon>Lactobacillales</taxon>
        <taxon>Lactobacillaceae</taxon>
        <taxon>Leuconostoc</taxon>
    </lineage>
</organism>
<dbReference type="PANTHER" id="PTHR12526">
    <property type="entry name" value="GLYCOSYLTRANSFERASE"/>
    <property type="match status" value="1"/>
</dbReference>
<dbReference type="SUPFAM" id="SSF53756">
    <property type="entry name" value="UDP-Glycosyltransferase/glycogen phosphorylase"/>
    <property type="match status" value="1"/>
</dbReference>
<feature type="domain" description="Glycosyl transferase family 1" evidence="1">
    <location>
        <begin position="214"/>
        <end position="367"/>
    </location>
</feature>
<dbReference type="GO" id="GO:0016757">
    <property type="term" value="F:glycosyltransferase activity"/>
    <property type="evidence" value="ECO:0007669"/>
    <property type="project" value="InterPro"/>
</dbReference>
<dbReference type="PANTHER" id="PTHR12526:SF630">
    <property type="entry name" value="GLYCOSYLTRANSFERASE"/>
    <property type="match status" value="1"/>
</dbReference>
<evidence type="ECO:0000313" key="2">
    <source>
        <dbReference type="EMBL" id="QEA41753.1"/>
    </source>
</evidence>
<reference evidence="2 3" key="1">
    <citation type="submission" date="2019-06" db="EMBL/GenBank/DDBJ databases">
        <title>Genome analyses of bacteria isolated from kimchi.</title>
        <authorList>
            <person name="Lee S."/>
            <person name="Ahn S."/>
            <person name="Roh S."/>
        </authorList>
    </citation>
    <scope>NUCLEOTIDE SEQUENCE [LARGE SCALE GENOMIC DNA]</scope>
    <source>
        <strain evidence="2 3">CBA3630</strain>
    </source>
</reference>
<dbReference type="Gene3D" id="3.40.50.2000">
    <property type="entry name" value="Glycogen Phosphorylase B"/>
    <property type="match status" value="2"/>
</dbReference>
<keyword evidence="2" id="KW-0808">Transferase</keyword>
<dbReference type="Pfam" id="PF00534">
    <property type="entry name" value="Glycos_transf_1"/>
    <property type="match status" value="1"/>
</dbReference>
<sequence length="389" mass="44454">MMDYLTRDSVVNKMKNINIVISSMDIGGAEKVLTTFLNNFDRRQYKVSLTLYRRKGSLLADVPSDVEIRQIVLNGEGYFAKMYRFFFRILLMKFPKMLSQIFRKKYSNNVVHIAFLEGLPTRIVSLMPGDRIAWVHTDIINNPASDKWFNSLEEEREIYGKFRQVVLVSQSAKFAFETKLAPTRVPINVLHNPIDSEFIQKMALEKNRNFFEWNETTKNSKRLIVVGRIEKVKHVDLLIRAMAYIPKDISLTIVGDGTEKENLEKLCKNLHITNILFLGHIENPYPYLANADLYVNSSFVEAYPTAIAEALVLGLPVLASKNGGSEEILGDSEYGLIFPSNISAKNLADTLLSMLNQVDLWKQRANIGARTLDIKKVMNQYSTVIDNKE</sequence>
<dbReference type="KEGG" id="lpse:FGL85_04235"/>
<gene>
    <name evidence="2" type="ORF">FGL85_04235</name>
</gene>
<accession>A0A5B8T3W5</accession>
<dbReference type="EMBL" id="CP042383">
    <property type="protein sequence ID" value="QEA41753.1"/>
    <property type="molecule type" value="Genomic_DNA"/>
</dbReference>
<dbReference type="Proteomes" id="UP000321296">
    <property type="component" value="Chromosome"/>
</dbReference>
<protein>
    <submittedName>
        <fullName evidence="2">Glycosyltransferase</fullName>
    </submittedName>
</protein>
<dbReference type="InterPro" id="IPR001296">
    <property type="entry name" value="Glyco_trans_1"/>
</dbReference>
<evidence type="ECO:0000259" key="1">
    <source>
        <dbReference type="Pfam" id="PF00534"/>
    </source>
</evidence>
<evidence type="ECO:0000313" key="3">
    <source>
        <dbReference type="Proteomes" id="UP000321296"/>
    </source>
</evidence>
<dbReference type="CDD" id="cd03811">
    <property type="entry name" value="GT4_GT28_WabH-like"/>
    <property type="match status" value="1"/>
</dbReference>
<proteinExistence type="predicted"/>
<dbReference type="AlphaFoldDB" id="A0A5B8T3W5"/>